<evidence type="ECO:0000256" key="5">
    <source>
        <dbReference type="HAMAP-Rule" id="MF_00651"/>
    </source>
</evidence>
<sequence>MSEPVTPAPAAAAPPTIRRDGTVLGFDVGSRRIGVAIGSSFGTHARAIAVVDVHGNGPDWTAVERLIKEWRPDGLVVGDPLTLDGQDQPNRKRAQGFARQLRERFKLPVVLVDERSSSVEAARRFAVERAEGRKRRRDAAALDAVAAAVIIERWLSCPDDATPVS</sequence>
<gene>
    <name evidence="7" type="ORF">CEE60_04920</name>
</gene>
<dbReference type="Gene3D" id="3.30.420.140">
    <property type="entry name" value="YqgF/RNase H-like domain"/>
    <property type="match status" value="1"/>
</dbReference>
<evidence type="ECO:0000256" key="1">
    <source>
        <dbReference type="ARBA" id="ARBA00022490"/>
    </source>
</evidence>
<dbReference type="AlphaFoldDB" id="A0A246HPT0"/>
<dbReference type="InterPro" id="IPR012337">
    <property type="entry name" value="RNaseH-like_sf"/>
</dbReference>
<dbReference type="OrthoDB" id="9796140at2"/>
<dbReference type="PANTHER" id="PTHR33317:SF4">
    <property type="entry name" value="POLYNUCLEOTIDYL TRANSFERASE, RIBONUCLEASE H-LIKE SUPERFAMILY PROTEIN"/>
    <property type="match status" value="1"/>
</dbReference>
<evidence type="ECO:0000256" key="3">
    <source>
        <dbReference type="ARBA" id="ARBA00022722"/>
    </source>
</evidence>
<dbReference type="GO" id="GO:0000967">
    <property type="term" value="P:rRNA 5'-end processing"/>
    <property type="evidence" value="ECO:0007669"/>
    <property type="project" value="UniProtKB-UniRule"/>
</dbReference>
<feature type="domain" description="YqgF/RNase H-like" evidence="6">
    <location>
        <begin position="21"/>
        <end position="121"/>
    </location>
</feature>
<evidence type="ECO:0000256" key="2">
    <source>
        <dbReference type="ARBA" id="ARBA00022517"/>
    </source>
</evidence>
<organism evidence="7 8">
    <name type="scientific">Stenotrophomonas maltophilia</name>
    <name type="common">Pseudomonas maltophilia</name>
    <name type="synonym">Xanthomonas maltophilia</name>
    <dbReference type="NCBI Taxonomy" id="40324"/>
    <lineage>
        <taxon>Bacteria</taxon>
        <taxon>Pseudomonadati</taxon>
        <taxon>Pseudomonadota</taxon>
        <taxon>Gammaproteobacteria</taxon>
        <taxon>Lysobacterales</taxon>
        <taxon>Lysobacteraceae</taxon>
        <taxon>Stenotrophomonas</taxon>
        <taxon>Stenotrophomonas maltophilia group</taxon>
    </lineage>
</organism>
<evidence type="ECO:0000256" key="4">
    <source>
        <dbReference type="ARBA" id="ARBA00022801"/>
    </source>
</evidence>
<keyword evidence="3 5" id="KW-0540">Nuclease</keyword>
<dbReference type="HAMAP" id="MF_00651">
    <property type="entry name" value="Nuclease_YqgF"/>
    <property type="match status" value="1"/>
</dbReference>
<comment type="function">
    <text evidence="5">Could be a nuclease involved in processing of the 5'-end of pre-16S rRNA.</text>
</comment>
<protein>
    <recommendedName>
        <fullName evidence="5">Putative pre-16S rRNA nuclease</fullName>
        <ecNumber evidence="5">3.1.-.-</ecNumber>
    </recommendedName>
</protein>
<dbReference type="InterPro" id="IPR005227">
    <property type="entry name" value="YqgF"/>
</dbReference>
<reference evidence="7 8" key="1">
    <citation type="submission" date="2017-06" db="EMBL/GenBank/DDBJ databases">
        <authorList>
            <person name="Kim H.J."/>
            <person name="Triplett B.A."/>
        </authorList>
    </citation>
    <scope>NUCLEOTIDE SEQUENCE [LARGE SCALE GENOMIC DNA]</scope>
    <source>
        <strain evidence="7 8">13146</strain>
    </source>
</reference>
<comment type="caution">
    <text evidence="7">The sequence shown here is derived from an EMBL/GenBank/DDBJ whole genome shotgun (WGS) entry which is preliminary data.</text>
</comment>
<dbReference type="GO" id="GO:0004518">
    <property type="term" value="F:nuclease activity"/>
    <property type="evidence" value="ECO:0007669"/>
    <property type="project" value="UniProtKB-KW"/>
</dbReference>
<evidence type="ECO:0000313" key="8">
    <source>
        <dbReference type="Proteomes" id="UP000198157"/>
    </source>
</evidence>
<dbReference type="CDD" id="cd16964">
    <property type="entry name" value="YqgF"/>
    <property type="match status" value="1"/>
</dbReference>
<dbReference type="InterPro" id="IPR037027">
    <property type="entry name" value="YqgF/RNaseH-like_dom_sf"/>
</dbReference>
<comment type="subcellular location">
    <subcellularLocation>
        <location evidence="5">Cytoplasm</location>
    </subcellularLocation>
</comment>
<keyword evidence="1 5" id="KW-0963">Cytoplasm</keyword>
<dbReference type="Pfam" id="PF03652">
    <property type="entry name" value="RuvX"/>
    <property type="match status" value="1"/>
</dbReference>
<evidence type="ECO:0000259" key="6">
    <source>
        <dbReference type="SMART" id="SM00732"/>
    </source>
</evidence>
<dbReference type="InterPro" id="IPR006641">
    <property type="entry name" value="YqgF/RNaseH-like_dom"/>
</dbReference>
<dbReference type="Proteomes" id="UP000198157">
    <property type="component" value="Unassembled WGS sequence"/>
</dbReference>
<name>A0A246HPT0_STEMA</name>
<keyword evidence="4 5" id="KW-0378">Hydrolase</keyword>
<keyword evidence="2 5" id="KW-0690">Ribosome biogenesis</keyword>
<dbReference type="NCBIfam" id="TIGR00250">
    <property type="entry name" value="RNAse_H_YqgF"/>
    <property type="match status" value="1"/>
</dbReference>
<dbReference type="SUPFAM" id="SSF53098">
    <property type="entry name" value="Ribonuclease H-like"/>
    <property type="match status" value="1"/>
</dbReference>
<dbReference type="EC" id="3.1.-.-" evidence="5"/>
<dbReference type="GO" id="GO:0005829">
    <property type="term" value="C:cytosol"/>
    <property type="evidence" value="ECO:0007669"/>
    <property type="project" value="TreeGrafter"/>
</dbReference>
<accession>A0A246HPT0</accession>
<dbReference type="EMBL" id="NIVS01000011">
    <property type="protein sequence ID" value="OWQ55634.1"/>
    <property type="molecule type" value="Genomic_DNA"/>
</dbReference>
<evidence type="ECO:0000313" key="7">
    <source>
        <dbReference type="EMBL" id="OWQ55634.1"/>
    </source>
</evidence>
<comment type="similarity">
    <text evidence="5">Belongs to the YqgF HJR family.</text>
</comment>
<dbReference type="PANTHER" id="PTHR33317">
    <property type="entry name" value="POLYNUCLEOTIDYL TRANSFERASE, RIBONUCLEASE H-LIKE SUPERFAMILY PROTEIN"/>
    <property type="match status" value="1"/>
</dbReference>
<dbReference type="SMART" id="SM00732">
    <property type="entry name" value="YqgFc"/>
    <property type="match status" value="1"/>
</dbReference>
<dbReference type="GO" id="GO:0016788">
    <property type="term" value="F:hydrolase activity, acting on ester bonds"/>
    <property type="evidence" value="ECO:0007669"/>
    <property type="project" value="UniProtKB-UniRule"/>
</dbReference>
<proteinExistence type="inferred from homology"/>